<dbReference type="Proteomes" id="UP001523216">
    <property type="component" value="Unassembled WGS sequence"/>
</dbReference>
<proteinExistence type="predicted"/>
<protein>
    <submittedName>
        <fullName evidence="1">Uncharacterized protein</fullName>
    </submittedName>
</protein>
<comment type="caution">
    <text evidence="1">The sequence shown here is derived from an EMBL/GenBank/DDBJ whole genome shotgun (WGS) entry which is preliminary data.</text>
</comment>
<accession>A0ABT0Y8G9</accession>
<evidence type="ECO:0000313" key="1">
    <source>
        <dbReference type="EMBL" id="MCM4082329.1"/>
    </source>
</evidence>
<gene>
    <name evidence="1" type="ORF">LXN57_32655</name>
</gene>
<evidence type="ECO:0000313" key="2">
    <source>
        <dbReference type="Proteomes" id="UP001523216"/>
    </source>
</evidence>
<sequence length="113" mass="12848">MNDFAFTVTIPENRVADFRQLLAEVAKDTSGLAERARTLGYHHERMMLQPRPDGGAQLIVYLELDEGVEPAGLLHGLMTYESAFTRWWNPRYMSFLGGPPTLSETVFAWNSDR</sequence>
<name>A0ABT0Y8G9_9ACTN</name>
<organism evidence="1 2">
    <name type="scientific">Paractinoplanes hotanensis</name>
    <dbReference type="NCBI Taxonomy" id="2906497"/>
    <lineage>
        <taxon>Bacteria</taxon>
        <taxon>Bacillati</taxon>
        <taxon>Actinomycetota</taxon>
        <taxon>Actinomycetes</taxon>
        <taxon>Micromonosporales</taxon>
        <taxon>Micromonosporaceae</taxon>
        <taxon>Paractinoplanes</taxon>
    </lineage>
</organism>
<reference evidence="1 2" key="1">
    <citation type="submission" date="2022-06" db="EMBL/GenBank/DDBJ databases">
        <title>Actinoplanes abujensis sp. nov., isolated from Nigerian arid soil.</title>
        <authorList>
            <person name="Ding P."/>
        </authorList>
    </citation>
    <scope>NUCLEOTIDE SEQUENCE [LARGE SCALE GENOMIC DNA]</scope>
    <source>
        <strain evidence="2">TRM88002</strain>
    </source>
</reference>
<dbReference type="EMBL" id="JAMQOL010000047">
    <property type="protein sequence ID" value="MCM4082329.1"/>
    <property type="molecule type" value="Genomic_DNA"/>
</dbReference>
<dbReference type="RefSeq" id="WP_251802047.1">
    <property type="nucleotide sequence ID" value="NZ_JAMQOL010000047.1"/>
</dbReference>
<keyword evidence="2" id="KW-1185">Reference proteome</keyword>